<accession>A0A367KJH1</accession>
<keyword evidence="1" id="KW-0175">Coiled coil</keyword>
<name>A0A367KJH1_RHIST</name>
<evidence type="ECO:0000256" key="1">
    <source>
        <dbReference type="SAM" id="Coils"/>
    </source>
</evidence>
<dbReference type="STRING" id="4846.A0A367KJH1"/>
<reference evidence="3 4" key="1">
    <citation type="journal article" date="2018" name="G3 (Bethesda)">
        <title>Phylogenetic and Phylogenomic Definition of Rhizopus Species.</title>
        <authorList>
            <person name="Gryganskyi A.P."/>
            <person name="Golan J."/>
            <person name="Dolatabadi S."/>
            <person name="Mondo S."/>
            <person name="Robb S."/>
            <person name="Idnurm A."/>
            <person name="Muszewska A."/>
            <person name="Steczkiewicz K."/>
            <person name="Masonjones S."/>
            <person name="Liao H.L."/>
            <person name="Gajdeczka M.T."/>
            <person name="Anike F."/>
            <person name="Vuek A."/>
            <person name="Anishchenko I.M."/>
            <person name="Voigt K."/>
            <person name="de Hoog G.S."/>
            <person name="Smith M.E."/>
            <person name="Heitman J."/>
            <person name="Vilgalys R."/>
            <person name="Stajich J.E."/>
        </authorList>
    </citation>
    <scope>NUCLEOTIDE SEQUENCE [LARGE SCALE GENOMIC DNA]</scope>
    <source>
        <strain evidence="3 4">LSU 92-RS-03</strain>
    </source>
</reference>
<feature type="non-terminal residue" evidence="3">
    <location>
        <position position="388"/>
    </location>
</feature>
<protein>
    <submittedName>
        <fullName evidence="3">Uncharacterized protein</fullName>
    </submittedName>
</protein>
<feature type="compositionally biased region" description="Polar residues" evidence="2">
    <location>
        <begin position="142"/>
        <end position="151"/>
    </location>
</feature>
<keyword evidence="4" id="KW-1185">Reference proteome</keyword>
<proteinExistence type="predicted"/>
<dbReference type="EMBL" id="PJQM01001433">
    <property type="protein sequence ID" value="RCI02346.1"/>
    <property type="molecule type" value="Genomic_DNA"/>
</dbReference>
<evidence type="ECO:0000313" key="3">
    <source>
        <dbReference type="EMBL" id="RCI02346.1"/>
    </source>
</evidence>
<organism evidence="3 4">
    <name type="scientific">Rhizopus stolonifer</name>
    <name type="common">Rhizopus nigricans</name>
    <dbReference type="NCBI Taxonomy" id="4846"/>
    <lineage>
        <taxon>Eukaryota</taxon>
        <taxon>Fungi</taxon>
        <taxon>Fungi incertae sedis</taxon>
        <taxon>Mucoromycota</taxon>
        <taxon>Mucoromycotina</taxon>
        <taxon>Mucoromycetes</taxon>
        <taxon>Mucorales</taxon>
        <taxon>Mucorineae</taxon>
        <taxon>Rhizopodaceae</taxon>
        <taxon>Rhizopus</taxon>
    </lineage>
</organism>
<dbReference type="Proteomes" id="UP000253551">
    <property type="component" value="Unassembled WGS sequence"/>
</dbReference>
<sequence>MPFHAMHDHFDFYLLADKDQYFSLLHLEQVKIPLSSNDFKFDVEEMLKMHKLVHFIEKEIFDRSPVEPSSVPLQPTSPSVSPPLVDVTSDAPLAISFGPTLPPPRKRLRSNSLDHEYNFVMNTPTIKKTTPRAKRVEPYSKLPTTGSPSKATRQQTAALIAEAAAKAAIPTSLQDQMLSFQAQLAAFSQDNEGLRQELQDTRSALAETQKALAEAYQQIAALQSAANSQSDLPLTQPEAIQNTDHDMAMPTDFPPLAKGIEASQYAHAYKPSGERVTFATIARRAPTRPSKRLSPRQVASVARQFIPVSTDQGFQYLYLPCRRKLPIRDMRQQFARLGLDRGRVLDIHYPDRNVVAILVHNEYASAASAVFEKHNIKPLHDFDPLDPT</sequence>
<gene>
    <name evidence="3" type="ORF">CU098_002465</name>
</gene>
<comment type="caution">
    <text evidence="3">The sequence shown here is derived from an EMBL/GenBank/DDBJ whole genome shotgun (WGS) entry which is preliminary data.</text>
</comment>
<evidence type="ECO:0000256" key="2">
    <source>
        <dbReference type="SAM" id="MobiDB-lite"/>
    </source>
</evidence>
<dbReference type="AlphaFoldDB" id="A0A367KJH1"/>
<evidence type="ECO:0000313" key="4">
    <source>
        <dbReference type="Proteomes" id="UP000253551"/>
    </source>
</evidence>
<feature type="coiled-coil region" evidence="1">
    <location>
        <begin position="184"/>
        <end position="225"/>
    </location>
</feature>
<feature type="region of interest" description="Disordered" evidence="2">
    <location>
        <begin position="129"/>
        <end position="151"/>
    </location>
</feature>
<dbReference type="OrthoDB" id="2281765at2759"/>